<reference evidence="6" key="2">
    <citation type="submission" date="2021-04" db="EMBL/GenBank/DDBJ databases">
        <authorList>
            <person name="Gilroy R."/>
        </authorList>
    </citation>
    <scope>NUCLEOTIDE SEQUENCE</scope>
    <source>
        <strain evidence="6">CHK192-8294</strain>
    </source>
</reference>
<dbReference type="Proteomes" id="UP000823921">
    <property type="component" value="Unassembled WGS sequence"/>
</dbReference>
<dbReference type="InterPro" id="IPR011059">
    <property type="entry name" value="Metal-dep_hydrolase_composite"/>
</dbReference>
<organism evidence="6 7">
    <name type="scientific">Candidatus Flavonifractor intestinigallinarum</name>
    <dbReference type="NCBI Taxonomy" id="2838586"/>
    <lineage>
        <taxon>Bacteria</taxon>
        <taxon>Bacillati</taxon>
        <taxon>Bacillota</taxon>
        <taxon>Clostridia</taxon>
        <taxon>Eubacteriales</taxon>
        <taxon>Oscillospiraceae</taxon>
        <taxon>Flavonifractor</taxon>
    </lineage>
</organism>
<dbReference type="Gene3D" id="2.30.40.10">
    <property type="entry name" value="Urease, subunit C, domain 1"/>
    <property type="match status" value="1"/>
</dbReference>
<gene>
    <name evidence="6" type="ORF">H9712_07545</name>
</gene>
<dbReference type="EMBL" id="DWXO01000073">
    <property type="protein sequence ID" value="HJB80824.1"/>
    <property type="molecule type" value="Genomic_DNA"/>
</dbReference>
<dbReference type="SUPFAM" id="SSF51556">
    <property type="entry name" value="Metallo-dependent hydrolases"/>
    <property type="match status" value="1"/>
</dbReference>
<keyword evidence="2" id="KW-0479">Metal-binding</keyword>
<dbReference type="Pfam" id="PF01979">
    <property type="entry name" value="Amidohydro_1"/>
    <property type="match status" value="1"/>
</dbReference>
<feature type="domain" description="Amidohydrolase-related" evidence="5">
    <location>
        <begin position="55"/>
        <end position="413"/>
    </location>
</feature>
<dbReference type="GO" id="GO:0008270">
    <property type="term" value="F:zinc ion binding"/>
    <property type="evidence" value="ECO:0007669"/>
    <property type="project" value="TreeGrafter"/>
</dbReference>
<name>A0A9D2SBL1_9FIRM</name>
<dbReference type="Gene3D" id="3.20.20.140">
    <property type="entry name" value="Metal-dependent hydrolases"/>
    <property type="match status" value="1"/>
</dbReference>
<keyword evidence="3" id="KW-0378">Hydrolase</keyword>
<dbReference type="PANTHER" id="PTHR11271:SF6">
    <property type="entry name" value="GUANINE DEAMINASE"/>
    <property type="match status" value="1"/>
</dbReference>
<evidence type="ECO:0000313" key="6">
    <source>
        <dbReference type="EMBL" id="HJB80824.1"/>
    </source>
</evidence>
<dbReference type="GO" id="GO:0008892">
    <property type="term" value="F:guanine deaminase activity"/>
    <property type="evidence" value="ECO:0007669"/>
    <property type="project" value="TreeGrafter"/>
</dbReference>
<dbReference type="GO" id="GO:0005829">
    <property type="term" value="C:cytosol"/>
    <property type="evidence" value="ECO:0007669"/>
    <property type="project" value="TreeGrafter"/>
</dbReference>
<proteinExistence type="predicted"/>
<comment type="caution">
    <text evidence="6">The sequence shown here is derived from an EMBL/GenBank/DDBJ whole genome shotgun (WGS) entry which is preliminary data.</text>
</comment>
<dbReference type="InterPro" id="IPR032466">
    <property type="entry name" value="Metal_Hydrolase"/>
</dbReference>
<dbReference type="SUPFAM" id="SSF51338">
    <property type="entry name" value="Composite domain of metallo-dependent hydrolases"/>
    <property type="match status" value="1"/>
</dbReference>
<evidence type="ECO:0000256" key="1">
    <source>
        <dbReference type="ARBA" id="ARBA00001947"/>
    </source>
</evidence>
<keyword evidence="4" id="KW-0862">Zinc</keyword>
<evidence type="ECO:0000256" key="3">
    <source>
        <dbReference type="ARBA" id="ARBA00022801"/>
    </source>
</evidence>
<dbReference type="PANTHER" id="PTHR11271">
    <property type="entry name" value="GUANINE DEAMINASE"/>
    <property type="match status" value="1"/>
</dbReference>
<evidence type="ECO:0000256" key="4">
    <source>
        <dbReference type="ARBA" id="ARBA00022833"/>
    </source>
</evidence>
<dbReference type="GO" id="GO:0046098">
    <property type="term" value="P:guanine metabolic process"/>
    <property type="evidence" value="ECO:0007669"/>
    <property type="project" value="TreeGrafter"/>
</dbReference>
<reference evidence="6" key="1">
    <citation type="journal article" date="2021" name="PeerJ">
        <title>Extensive microbial diversity within the chicken gut microbiome revealed by metagenomics and culture.</title>
        <authorList>
            <person name="Gilroy R."/>
            <person name="Ravi A."/>
            <person name="Getino M."/>
            <person name="Pursley I."/>
            <person name="Horton D.L."/>
            <person name="Alikhan N.F."/>
            <person name="Baker D."/>
            <person name="Gharbi K."/>
            <person name="Hall N."/>
            <person name="Watson M."/>
            <person name="Adriaenssens E.M."/>
            <person name="Foster-Nyarko E."/>
            <person name="Jarju S."/>
            <person name="Secka A."/>
            <person name="Antonio M."/>
            <person name="Oren A."/>
            <person name="Chaudhuri R.R."/>
            <person name="La Ragione R."/>
            <person name="Hildebrand F."/>
            <person name="Pallen M.J."/>
        </authorList>
    </citation>
    <scope>NUCLEOTIDE SEQUENCE</scope>
    <source>
        <strain evidence="6">CHK192-8294</strain>
    </source>
</reference>
<protein>
    <submittedName>
        <fullName evidence="6">Amidohydrolase family protein</fullName>
    </submittedName>
</protein>
<dbReference type="AlphaFoldDB" id="A0A9D2SBL1"/>
<evidence type="ECO:0000313" key="7">
    <source>
        <dbReference type="Proteomes" id="UP000823921"/>
    </source>
</evidence>
<comment type="cofactor">
    <cofactor evidence="1">
        <name>Zn(2+)</name>
        <dbReference type="ChEBI" id="CHEBI:29105"/>
    </cofactor>
</comment>
<accession>A0A9D2SBL1</accession>
<sequence>MILKGTFLHTPTLGELEVRENAFLVSEGETIVGLYDTLPPEYAGQPVEDWGDALIVPAFTDLHIHAPQIINRGIGYDKELLPWLETYTFPAEARFADPAFADRAWKAFLNHLWAVGTLRFAAFATIHKEAAWRLMELTEASGLRGLIGKVNMDRNSPDDLREDTDASLADTEELICRSREALRRTGFILTPRFVPSTTARLMDGLGQLGEKYDLPIQSHLSENPSEVAWVAQLHPDIPTYTQVYEHFGLLRQDKTIMAHAIHLSDGEKALLRDKGVMLAHCALSNTNLSSGIMPLRQDLEQGLRCCVASDVAGGHTANLSRSITATVQASKLNWLNHPDQAPLSLTEAFYLATRGAGSFLGQVGAFLPGFAMDALVLRPSALDALVERTPFERLEQFLYDGDDRNIAARYCAGALIPQPFPQL</sequence>
<evidence type="ECO:0000259" key="5">
    <source>
        <dbReference type="Pfam" id="PF01979"/>
    </source>
</evidence>
<evidence type="ECO:0000256" key="2">
    <source>
        <dbReference type="ARBA" id="ARBA00022723"/>
    </source>
</evidence>
<dbReference type="InterPro" id="IPR051607">
    <property type="entry name" value="Metallo-dep_hydrolases"/>
</dbReference>
<dbReference type="InterPro" id="IPR006680">
    <property type="entry name" value="Amidohydro-rel"/>
</dbReference>